<comment type="caution">
    <text evidence="2">The sequence shown here is derived from an EMBL/GenBank/DDBJ whole genome shotgun (WGS) entry which is preliminary data.</text>
</comment>
<feature type="compositionally biased region" description="Low complexity" evidence="1">
    <location>
        <begin position="210"/>
        <end position="249"/>
    </location>
</feature>
<keyword evidence="3" id="KW-1185">Reference proteome</keyword>
<accession>A0AAN9UMX7</accession>
<reference evidence="2 3" key="1">
    <citation type="submission" date="2024-02" db="EMBL/GenBank/DDBJ databases">
        <title>De novo assembly and annotation of 12 fungi associated with fruit tree decline syndrome in Ontario, Canada.</title>
        <authorList>
            <person name="Sulman M."/>
            <person name="Ellouze W."/>
            <person name="Ilyukhin E."/>
        </authorList>
    </citation>
    <scope>NUCLEOTIDE SEQUENCE [LARGE SCALE GENOMIC DNA]</scope>
    <source>
        <strain evidence="2 3">M11/M66-122</strain>
    </source>
</reference>
<dbReference type="AlphaFoldDB" id="A0AAN9UMX7"/>
<name>A0AAN9UMX7_9PEZI</name>
<evidence type="ECO:0000313" key="2">
    <source>
        <dbReference type="EMBL" id="KAK7750761.1"/>
    </source>
</evidence>
<proteinExistence type="predicted"/>
<feature type="region of interest" description="Disordered" evidence="1">
    <location>
        <begin position="201"/>
        <end position="273"/>
    </location>
</feature>
<evidence type="ECO:0000256" key="1">
    <source>
        <dbReference type="SAM" id="MobiDB-lite"/>
    </source>
</evidence>
<evidence type="ECO:0000313" key="3">
    <source>
        <dbReference type="Proteomes" id="UP001320420"/>
    </source>
</evidence>
<gene>
    <name evidence="2" type="ORF">SLS62_007313</name>
</gene>
<dbReference type="EMBL" id="JAKJXP020000059">
    <property type="protein sequence ID" value="KAK7750761.1"/>
    <property type="molecule type" value="Genomic_DNA"/>
</dbReference>
<organism evidence="2 3">
    <name type="scientific">Diatrype stigma</name>
    <dbReference type="NCBI Taxonomy" id="117547"/>
    <lineage>
        <taxon>Eukaryota</taxon>
        <taxon>Fungi</taxon>
        <taxon>Dikarya</taxon>
        <taxon>Ascomycota</taxon>
        <taxon>Pezizomycotina</taxon>
        <taxon>Sordariomycetes</taxon>
        <taxon>Xylariomycetidae</taxon>
        <taxon>Xylariales</taxon>
        <taxon>Diatrypaceae</taxon>
        <taxon>Diatrype</taxon>
    </lineage>
</organism>
<sequence length="282" mass="31033">MSYHDYDWREGEIAFLKSHEEFSNKDYEDLIISGQVHKGATNHPVIILKRHSPSATHVLVTSVSAYGSGPDNDFLPPWKQPRHRHKAADDFRAFLGSASPTRERPHFLLEAGSMPKPQASWVYVQRVYLVPVSTLKFFNKANRILCMEQDSLADLRQHILKRNRRVSHLLADPRLRLQSGHPTDSGCCSVVSPRQQTWGFVSRNSNPRLAPSTTTSETESSSSSTQTVSSASAASSATSPPSGSKATPPRSMPKVPARNTPAPEASKLVDAPKPVTWAVACA</sequence>
<dbReference type="Proteomes" id="UP001320420">
    <property type="component" value="Unassembled WGS sequence"/>
</dbReference>
<protein>
    <submittedName>
        <fullName evidence="2">Uncharacterized protein</fullName>
    </submittedName>
</protein>